<dbReference type="InterPro" id="IPR012337">
    <property type="entry name" value="RNaseH-like_sf"/>
</dbReference>
<name>A0A2Z7BCQ0_9LAMI</name>
<dbReference type="InterPro" id="IPR008906">
    <property type="entry name" value="HATC_C_dom"/>
</dbReference>
<feature type="domain" description="HAT C-terminal dimerisation" evidence="1">
    <location>
        <begin position="82"/>
        <end position="164"/>
    </location>
</feature>
<evidence type="ECO:0000313" key="3">
    <source>
        <dbReference type="EMBL" id="KZV29717.1"/>
    </source>
</evidence>
<feature type="domain" description="hAT-like transposase RNase-H fold" evidence="2">
    <location>
        <begin position="1"/>
        <end position="34"/>
    </location>
</feature>
<evidence type="ECO:0000259" key="1">
    <source>
        <dbReference type="Pfam" id="PF05699"/>
    </source>
</evidence>
<dbReference type="GO" id="GO:0046983">
    <property type="term" value="F:protein dimerization activity"/>
    <property type="evidence" value="ECO:0007669"/>
    <property type="project" value="InterPro"/>
</dbReference>
<dbReference type="EMBL" id="KV009357">
    <property type="protein sequence ID" value="KZV29717.1"/>
    <property type="molecule type" value="Genomic_DNA"/>
</dbReference>
<sequence>MKLVEYYYRQIYGTNAPDHIKEVSDGLREVFNEYSTGSALLDEDSARPGGSLSSTINGTRDKLKGFDKFLYETSQSQSTSSDLDKYLEEPVFPRNCEFSILNWWKVHTPRYPILSMMARDILGIPVSTLGPDAAFSNWGRVLDQYRSAVSPDIREALMCGQDWLKMESEGIENSILIRFFHFPHPSTK</sequence>
<evidence type="ECO:0000259" key="2">
    <source>
        <dbReference type="Pfam" id="PF14372"/>
    </source>
</evidence>
<dbReference type="PANTHER" id="PTHR23272">
    <property type="entry name" value="BED FINGER-RELATED"/>
    <property type="match status" value="1"/>
</dbReference>
<dbReference type="InterPro" id="IPR025525">
    <property type="entry name" value="hAT-like_transposase_RNase-H"/>
</dbReference>
<gene>
    <name evidence="3" type="ORF">F511_05811</name>
</gene>
<accession>A0A2Z7BCQ0</accession>
<dbReference type="Proteomes" id="UP000250235">
    <property type="component" value="Unassembled WGS sequence"/>
</dbReference>
<reference evidence="3 4" key="1">
    <citation type="journal article" date="2015" name="Proc. Natl. Acad. Sci. U.S.A.">
        <title>The resurrection genome of Boea hygrometrica: A blueprint for survival of dehydration.</title>
        <authorList>
            <person name="Xiao L."/>
            <person name="Yang G."/>
            <person name="Zhang L."/>
            <person name="Yang X."/>
            <person name="Zhao S."/>
            <person name="Ji Z."/>
            <person name="Zhou Q."/>
            <person name="Hu M."/>
            <person name="Wang Y."/>
            <person name="Chen M."/>
            <person name="Xu Y."/>
            <person name="Jin H."/>
            <person name="Xiao X."/>
            <person name="Hu G."/>
            <person name="Bao F."/>
            <person name="Hu Y."/>
            <person name="Wan P."/>
            <person name="Li L."/>
            <person name="Deng X."/>
            <person name="Kuang T."/>
            <person name="Xiang C."/>
            <person name="Zhu J.K."/>
            <person name="Oliver M.J."/>
            <person name="He Y."/>
        </authorList>
    </citation>
    <scope>NUCLEOTIDE SEQUENCE [LARGE SCALE GENOMIC DNA]</scope>
    <source>
        <strain evidence="4">cv. XS01</strain>
    </source>
</reference>
<dbReference type="SUPFAM" id="SSF53098">
    <property type="entry name" value="Ribonuclease H-like"/>
    <property type="match status" value="1"/>
</dbReference>
<dbReference type="AlphaFoldDB" id="A0A2Z7BCQ0"/>
<dbReference type="GO" id="GO:0003677">
    <property type="term" value="F:DNA binding"/>
    <property type="evidence" value="ECO:0007669"/>
    <property type="project" value="InterPro"/>
</dbReference>
<proteinExistence type="predicted"/>
<organism evidence="3 4">
    <name type="scientific">Dorcoceras hygrometricum</name>
    <dbReference type="NCBI Taxonomy" id="472368"/>
    <lineage>
        <taxon>Eukaryota</taxon>
        <taxon>Viridiplantae</taxon>
        <taxon>Streptophyta</taxon>
        <taxon>Embryophyta</taxon>
        <taxon>Tracheophyta</taxon>
        <taxon>Spermatophyta</taxon>
        <taxon>Magnoliopsida</taxon>
        <taxon>eudicotyledons</taxon>
        <taxon>Gunneridae</taxon>
        <taxon>Pentapetalae</taxon>
        <taxon>asterids</taxon>
        <taxon>lamiids</taxon>
        <taxon>Lamiales</taxon>
        <taxon>Gesneriaceae</taxon>
        <taxon>Didymocarpoideae</taxon>
        <taxon>Trichosporeae</taxon>
        <taxon>Loxocarpinae</taxon>
        <taxon>Dorcoceras</taxon>
    </lineage>
</organism>
<dbReference type="OrthoDB" id="1607513at2759"/>
<dbReference type="Pfam" id="PF14372">
    <property type="entry name" value="hAT-like_RNase-H"/>
    <property type="match status" value="1"/>
</dbReference>
<evidence type="ECO:0000313" key="4">
    <source>
        <dbReference type="Proteomes" id="UP000250235"/>
    </source>
</evidence>
<dbReference type="PANTHER" id="PTHR23272:SF161">
    <property type="entry name" value="ZINC FINGER BED DOMAIN-CONTAINING PROTEIN RICESLEEPER 1-LIKE"/>
    <property type="match status" value="1"/>
</dbReference>
<protein>
    <submittedName>
        <fullName evidence="3">Zinc finger BED domain-containing protein RICESLEEPER 1-like</fullName>
    </submittedName>
</protein>
<keyword evidence="4" id="KW-1185">Reference proteome</keyword>
<dbReference type="Pfam" id="PF05699">
    <property type="entry name" value="Dimer_Tnp_hAT"/>
    <property type="match status" value="1"/>
</dbReference>